<dbReference type="VEuPathDB" id="FungiDB:CPSG_06753"/>
<evidence type="ECO:0000313" key="3">
    <source>
        <dbReference type="Proteomes" id="UP000002497"/>
    </source>
</evidence>
<feature type="chain" id="PRO_5003237370" evidence="1">
    <location>
        <begin position="25"/>
        <end position="103"/>
    </location>
</feature>
<dbReference type="HOGENOM" id="CLU_2263499_0_0_1"/>
<reference evidence="3" key="2">
    <citation type="submission" date="2010-03" db="EMBL/GenBank/DDBJ databases">
        <title>The genome sequence of Coccidioides posadasii strain Silveira.</title>
        <authorList>
            <consortium name="The Broad Institute Genome Sequencing Center for Infectious Disease"/>
            <person name="Neafsey D."/>
            <person name="Orbach M."/>
            <person name="Henn M.R."/>
            <person name="Cole G.T."/>
            <person name="Galgiani J."/>
            <person name="Gardner M.J."/>
            <person name="Kirkland T.N."/>
            <person name="Taylor J.W."/>
            <person name="Young S.K."/>
            <person name="Zeng Q."/>
            <person name="Koehrsen M."/>
            <person name="Alvarado L."/>
            <person name="Berlin A."/>
            <person name="Borenstein D."/>
            <person name="Chapman S.B."/>
            <person name="Chen Z."/>
            <person name="Engels R."/>
            <person name="Freedman E."/>
            <person name="Gellesch M."/>
            <person name="Goldberg J."/>
            <person name="Griggs A."/>
            <person name="Gujja S."/>
            <person name="Heilman E."/>
            <person name="Heiman D."/>
            <person name="Howarth C."/>
            <person name="Jen D."/>
            <person name="Larson L."/>
            <person name="Mehta T."/>
            <person name="Neiman D."/>
            <person name="Park D."/>
            <person name="Pearson M."/>
            <person name="Richards J."/>
            <person name="Roberts A."/>
            <person name="Saif S."/>
            <person name="Shea T."/>
            <person name="Shenoy N."/>
            <person name="Sisk P."/>
            <person name="Stolte C."/>
            <person name="Sykes S."/>
            <person name="Walk T."/>
            <person name="White J."/>
            <person name="Yandava C."/>
            <person name="Haas B."/>
            <person name="Nusbaum C."/>
            <person name="Birren B."/>
        </authorList>
    </citation>
    <scope>NUCLEOTIDE SEQUENCE [LARGE SCALE GENOMIC DNA]</scope>
    <source>
        <strain evidence="3">RMSCC 757 / Silveira</strain>
    </source>
</reference>
<accession>E9DA63</accession>
<sequence length="103" mass="10770">MKSPTHSDACVLLALLVLVTSLLGLAVVPVATNPRLVGLGQPFFVAASPSLAKTNSQIVPPEGEMSLGNKARELVAEDVVNQEFILGMLKIEDVFGVTIAKDG</sequence>
<organism evidence="3">
    <name type="scientific">Coccidioides posadasii (strain RMSCC 757 / Silveira)</name>
    <name type="common">Valley fever fungus</name>
    <dbReference type="NCBI Taxonomy" id="443226"/>
    <lineage>
        <taxon>Eukaryota</taxon>
        <taxon>Fungi</taxon>
        <taxon>Dikarya</taxon>
        <taxon>Ascomycota</taxon>
        <taxon>Pezizomycotina</taxon>
        <taxon>Eurotiomycetes</taxon>
        <taxon>Eurotiomycetidae</taxon>
        <taxon>Onygenales</taxon>
        <taxon>Onygenaceae</taxon>
        <taxon>Coccidioides</taxon>
    </lineage>
</organism>
<keyword evidence="1" id="KW-0732">Signal</keyword>
<evidence type="ECO:0000256" key="1">
    <source>
        <dbReference type="SAM" id="SignalP"/>
    </source>
</evidence>
<feature type="signal peptide" evidence="1">
    <location>
        <begin position="1"/>
        <end position="24"/>
    </location>
</feature>
<proteinExistence type="predicted"/>
<reference evidence="3" key="1">
    <citation type="journal article" date="2010" name="Genome Res.">
        <title>Population genomic sequencing of Coccidioides fungi reveals recent hybridization and transposon control.</title>
        <authorList>
            <person name="Neafsey D.E."/>
            <person name="Barker B.M."/>
            <person name="Sharpton T.J."/>
            <person name="Stajich J.E."/>
            <person name="Park D.J."/>
            <person name="Whiston E."/>
            <person name="Hung C.-Y."/>
            <person name="McMahan C."/>
            <person name="White J."/>
            <person name="Sykes S."/>
            <person name="Heiman D."/>
            <person name="Young S."/>
            <person name="Zeng Q."/>
            <person name="Abouelleil A."/>
            <person name="Aftuck L."/>
            <person name="Bessette D."/>
            <person name="Brown A."/>
            <person name="FitzGerald M."/>
            <person name="Lui A."/>
            <person name="Macdonald J.P."/>
            <person name="Priest M."/>
            <person name="Orbach M.J."/>
            <person name="Galgiani J.N."/>
            <person name="Kirkland T.N."/>
            <person name="Cole G.T."/>
            <person name="Birren B.W."/>
            <person name="Henn M.R."/>
            <person name="Taylor J.W."/>
            <person name="Rounsley S.D."/>
        </authorList>
    </citation>
    <scope>NUCLEOTIDE SEQUENCE [LARGE SCALE GENOMIC DNA]</scope>
    <source>
        <strain evidence="3">RMSCC 757 / Silveira</strain>
    </source>
</reference>
<name>E9DA63_COCPS</name>
<keyword evidence="3" id="KW-1185">Reference proteome</keyword>
<dbReference type="STRING" id="443226.E9DA63"/>
<dbReference type="AlphaFoldDB" id="E9DA63"/>
<protein>
    <submittedName>
        <fullName evidence="2">Uncharacterized protein</fullName>
    </submittedName>
</protein>
<dbReference type="EMBL" id="GL636496">
    <property type="protein sequence ID" value="EFW16794.1"/>
    <property type="molecule type" value="Genomic_DNA"/>
</dbReference>
<gene>
    <name evidence="2" type="ORF">CPSG_06753</name>
</gene>
<evidence type="ECO:0000313" key="2">
    <source>
        <dbReference type="EMBL" id="EFW16794.1"/>
    </source>
</evidence>
<dbReference type="Proteomes" id="UP000002497">
    <property type="component" value="Unassembled WGS sequence"/>
</dbReference>